<dbReference type="EMBL" id="PVNL01000123">
    <property type="protein sequence ID" value="PRP98820.1"/>
    <property type="molecule type" value="Genomic_DNA"/>
</dbReference>
<name>A0A2S9Y1F6_9BACT</name>
<dbReference type="Gene3D" id="3.30.420.270">
    <property type="match status" value="1"/>
</dbReference>
<sequence>MGVQLDAGGGANKVKPNINVTPLVDVVLVLLIIFMLVIPNMQEGVPIELFKANNAEKDEDEVEPITVSLARIDSPDGDEVIGYYIGEAEGDRQVTREGLIAELTKLHAADPSRVLLFRGDARIEYGDVREVFHECQNLGFAYIQLAVGAQKEGWES</sequence>
<organism evidence="9 10">
    <name type="scientific">Enhygromyxa salina</name>
    <dbReference type="NCBI Taxonomy" id="215803"/>
    <lineage>
        <taxon>Bacteria</taxon>
        <taxon>Pseudomonadati</taxon>
        <taxon>Myxococcota</taxon>
        <taxon>Polyangia</taxon>
        <taxon>Nannocystales</taxon>
        <taxon>Nannocystaceae</taxon>
        <taxon>Enhygromyxa</taxon>
    </lineage>
</organism>
<dbReference type="Pfam" id="PF02472">
    <property type="entry name" value="ExbD"/>
    <property type="match status" value="1"/>
</dbReference>
<dbReference type="GO" id="GO:0005886">
    <property type="term" value="C:plasma membrane"/>
    <property type="evidence" value="ECO:0007669"/>
    <property type="project" value="UniProtKB-SubCell"/>
</dbReference>
<evidence type="ECO:0000256" key="1">
    <source>
        <dbReference type="ARBA" id="ARBA00004162"/>
    </source>
</evidence>
<keyword evidence="7" id="KW-0653">Protein transport</keyword>
<evidence type="ECO:0000256" key="5">
    <source>
        <dbReference type="ARBA" id="ARBA00022989"/>
    </source>
</evidence>
<evidence type="ECO:0000256" key="8">
    <source>
        <dbReference type="SAM" id="Phobius"/>
    </source>
</evidence>
<evidence type="ECO:0000313" key="10">
    <source>
        <dbReference type="Proteomes" id="UP000238823"/>
    </source>
</evidence>
<dbReference type="PANTHER" id="PTHR30558">
    <property type="entry name" value="EXBD MEMBRANE COMPONENT OF PMF-DRIVEN MACROMOLECULE IMPORT SYSTEM"/>
    <property type="match status" value="1"/>
</dbReference>
<dbReference type="RefSeq" id="WP_106093298.1">
    <property type="nucleotide sequence ID" value="NZ_PVNL01000123.1"/>
</dbReference>
<evidence type="ECO:0000256" key="6">
    <source>
        <dbReference type="ARBA" id="ARBA00023136"/>
    </source>
</evidence>
<proteinExistence type="inferred from homology"/>
<comment type="caution">
    <text evidence="9">The sequence shown here is derived from an EMBL/GenBank/DDBJ whole genome shotgun (WGS) entry which is preliminary data.</text>
</comment>
<gene>
    <name evidence="9" type="primary">exbD_5</name>
    <name evidence="9" type="ORF">ENSA7_64520</name>
</gene>
<keyword evidence="3" id="KW-1003">Cell membrane</keyword>
<keyword evidence="7" id="KW-0813">Transport</keyword>
<dbReference type="AlphaFoldDB" id="A0A2S9Y1F6"/>
<dbReference type="GO" id="GO:0022857">
    <property type="term" value="F:transmembrane transporter activity"/>
    <property type="evidence" value="ECO:0007669"/>
    <property type="project" value="InterPro"/>
</dbReference>
<keyword evidence="4 7" id="KW-0812">Transmembrane</keyword>
<dbReference type="InterPro" id="IPR003400">
    <property type="entry name" value="ExbD"/>
</dbReference>
<comment type="similarity">
    <text evidence="2 7">Belongs to the ExbD/TolR family.</text>
</comment>
<dbReference type="OrthoDB" id="5513472at2"/>
<comment type="subcellular location">
    <subcellularLocation>
        <location evidence="1">Cell membrane</location>
        <topology evidence="1">Single-pass membrane protein</topology>
    </subcellularLocation>
    <subcellularLocation>
        <location evidence="7">Cell membrane</location>
        <topology evidence="7">Single-pass type II membrane protein</topology>
    </subcellularLocation>
</comment>
<dbReference type="PANTHER" id="PTHR30558:SF7">
    <property type="entry name" value="TOL-PAL SYSTEM PROTEIN TOLR"/>
    <property type="match status" value="1"/>
</dbReference>
<accession>A0A2S9Y1F6</accession>
<evidence type="ECO:0000256" key="7">
    <source>
        <dbReference type="RuleBase" id="RU003879"/>
    </source>
</evidence>
<keyword evidence="5 8" id="KW-1133">Transmembrane helix</keyword>
<protein>
    <submittedName>
        <fullName evidence="9">Biopolymer transport protein ExbD</fullName>
    </submittedName>
</protein>
<keyword evidence="6 8" id="KW-0472">Membrane</keyword>
<evidence type="ECO:0000256" key="4">
    <source>
        <dbReference type="ARBA" id="ARBA00022692"/>
    </source>
</evidence>
<evidence type="ECO:0000313" key="9">
    <source>
        <dbReference type="EMBL" id="PRP98820.1"/>
    </source>
</evidence>
<feature type="transmembrane region" description="Helical" evidence="8">
    <location>
        <begin position="20"/>
        <end position="38"/>
    </location>
</feature>
<evidence type="ECO:0000256" key="2">
    <source>
        <dbReference type="ARBA" id="ARBA00005811"/>
    </source>
</evidence>
<dbReference type="Proteomes" id="UP000238823">
    <property type="component" value="Unassembled WGS sequence"/>
</dbReference>
<reference evidence="9 10" key="1">
    <citation type="submission" date="2018-03" db="EMBL/GenBank/DDBJ databases">
        <title>Draft Genome Sequences of the Obligatory Marine Myxobacteria Enhygromyxa salina SWB007.</title>
        <authorList>
            <person name="Poehlein A."/>
            <person name="Moghaddam J.A."/>
            <person name="Harms H."/>
            <person name="Alanjari M."/>
            <person name="Koenig G.M."/>
            <person name="Daniel R."/>
            <person name="Schaeberle T.F."/>
        </authorList>
    </citation>
    <scope>NUCLEOTIDE SEQUENCE [LARGE SCALE GENOMIC DNA]</scope>
    <source>
        <strain evidence="9 10">SWB007</strain>
    </source>
</reference>
<evidence type="ECO:0000256" key="3">
    <source>
        <dbReference type="ARBA" id="ARBA00022475"/>
    </source>
</evidence>
<dbReference type="GO" id="GO:0015031">
    <property type="term" value="P:protein transport"/>
    <property type="evidence" value="ECO:0007669"/>
    <property type="project" value="UniProtKB-KW"/>
</dbReference>